<feature type="signal peptide" evidence="2">
    <location>
        <begin position="1"/>
        <end position="19"/>
    </location>
</feature>
<evidence type="ECO:0000259" key="3">
    <source>
        <dbReference type="PROSITE" id="PS50041"/>
    </source>
</evidence>
<dbReference type="InterPro" id="IPR001304">
    <property type="entry name" value="C-type_lectin-like"/>
</dbReference>
<protein>
    <submittedName>
        <fullName evidence="4">IML29</fullName>
    </submittedName>
</protein>
<dbReference type="PROSITE" id="PS00615">
    <property type="entry name" value="C_TYPE_LECTIN_1"/>
    <property type="match status" value="1"/>
</dbReference>
<evidence type="ECO:0000313" key="4">
    <source>
        <dbReference type="EMBL" id="QWY13126.1"/>
    </source>
</evidence>
<evidence type="ECO:0000256" key="2">
    <source>
        <dbReference type="SAM" id="SignalP"/>
    </source>
</evidence>
<dbReference type="InterPro" id="IPR050111">
    <property type="entry name" value="C-type_lectin/snaclec_domain"/>
</dbReference>
<keyword evidence="1" id="KW-1015">Disulfide bond</keyword>
<dbReference type="InterPro" id="IPR016187">
    <property type="entry name" value="CTDL_fold"/>
</dbReference>
<dbReference type="PROSITE" id="PS50041">
    <property type="entry name" value="C_TYPE_LECTIN_2"/>
    <property type="match status" value="2"/>
</dbReference>
<reference evidence="4" key="1">
    <citation type="journal article" date="2021" name="Insects">
        <title>Identification of 35 C-Type Lectins in the Oriental Armyworm, Mythimna separata (Walker).</title>
        <authorList>
            <person name="Li H."/>
            <person name="Liu F.-F."/>
            <person name="Fu L.-Q."/>
            <person name="Liu Z."/>
            <person name="Zhang W.-T."/>
            <person name="Wang Q."/>
            <person name="Rao X.-J."/>
        </authorList>
    </citation>
    <scope>NUCLEOTIDE SEQUENCE</scope>
</reference>
<dbReference type="AlphaFoldDB" id="A0A8F3HKR7"/>
<dbReference type="EMBL" id="MW658756">
    <property type="protein sequence ID" value="QWY13126.1"/>
    <property type="molecule type" value="mRNA"/>
</dbReference>
<evidence type="ECO:0000256" key="1">
    <source>
        <dbReference type="ARBA" id="ARBA00023157"/>
    </source>
</evidence>
<keyword evidence="2" id="KW-0732">Signal</keyword>
<reference evidence="4" key="2">
    <citation type="submission" date="2021-02" db="EMBL/GenBank/DDBJ databases">
        <authorList>
            <person name="Rao X."/>
        </authorList>
    </citation>
    <scope>NUCLEOTIDE SEQUENCE</scope>
</reference>
<dbReference type="SMART" id="SM00034">
    <property type="entry name" value="CLECT"/>
    <property type="match status" value="2"/>
</dbReference>
<name>A0A8F3HKR7_MYTSE</name>
<organism evidence="4">
    <name type="scientific">Mythimna separata</name>
    <name type="common">Oriental armyworm</name>
    <name type="synonym">Pseudaletia separata</name>
    <dbReference type="NCBI Taxonomy" id="271217"/>
    <lineage>
        <taxon>Eukaryota</taxon>
        <taxon>Metazoa</taxon>
        <taxon>Ecdysozoa</taxon>
        <taxon>Arthropoda</taxon>
        <taxon>Hexapoda</taxon>
        <taxon>Insecta</taxon>
        <taxon>Pterygota</taxon>
        <taxon>Neoptera</taxon>
        <taxon>Endopterygota</taxon>
        <taxon>Lepidoptera</taxon>
        <taxon>Glossata</taxon>
        <taxon>Ditrysia</taxon>
        <taxon>Noctuoidea</taxon>
        <taxon>Noctuidae</taxon>
        <taxon>Noctuinae</taxon>
        <taxon>Hadenini</taxon>
        <taxon>Mythimna</taxon>
    </lineage>
</organism>
<dbReference type="SUPFAM" id="SSF56436">
    <property type="entry name" value="C-type lectin-like"/>
    <property type="match status" value="2"/>
</dbReference>
<dbReference type="InterPro" id="IPR016186">
    <property type="entry name" value="C-type_lectin-like/link_sf"/>
</dbReference>
<dbReference type="InterPro" id="IPR018378">
    <property type="entry name" value="C-type_lectin_CS"/>
</dbReference>
<feature type="chain" id="PRO_5034896107" evidence="2">
    <location>
        <begin position="20"/>
        <end position="312"/>
    </location>
</feature>
<accession>A0A8F3HKR7</accession>
<feature type="domain" description="C-type lectin" evidence="3">
    <location>
        <begin position="35"/>
        <end position="148"/>
    </location>
</feature>
<proteinExistence type="evidence at transcript level"/>
<dbReference type="Pfam" id="PF00059">
    <property type="entry name" value="Lectin_C"/>
    <property type="match status" value="2"/>
</dbReference>
<feature type="domain" description="C-type lectin" evidence="3">
    <location>
        <begin position="172"/>
        <end position="299"/>
    </location>
</feature>
<dbReference type="Gene3D" id="3.10.100.10">
    <property type="entry name" value="Mannose-Binding Protein A, subunit A"/>
    <property type="match status" value="2"/>
</dbReference>
<sequence>MKTSLKYIVLLFSINFIEGSFRCDYKYSLKAQAWFKFVVVPANWFDARLRCSEEGAVLASPTSPEILVEMRNLMNRSYPEFEIFTGIHATVSQGDYYTIEGTPLSKIAVPWSENEPDNKDNVESCIALNGNGELADRPCEVTRPYICYRPEASHVEVSECGTVDPEYHLDKRTNKCYKFHTMPRNFSRAYLACSAEGGHLAIINSDVEATVLRELFAKYPDAKFFGNFRKDLAFIGFQDWGEKWDLRTVHGQTLLEAGYNKFAPGEPNDWTPGEACGGIFRSGLLIDVWCNKPAPFFCEKSTGFPNVCKALF</sequence>
<dbReference type="PANTHER" id="PTHR22803">
    <property type="entry name" value="MANNOSE, PHOSPHOLIPASE, LECTIN RECEPTOR RELATED"/>
    <property type="match status" value="1"/>
</dbReference>
<dbReference type="CDD" id="cd00037">
    <property type="entry name" value="CLECT"/>
    <property type="match status" value="2"/>
</dbReference>